<accession>A0AAN0J7F6</accession>
<feature type="domain" description="ABC transporter" evidence="15">
    <location>
        <begin position="706"/>
        <end position="938"/>
    </location>
</feature>
<keyword evidence="10 14" id="KW-1133">Transmembrane helix</keyword>
<evidence type="ECO:0000256" key="4">
    <source>
        <dbReference type="ARBA" id="ARBA00022448"/>
    </source>
</evidence>
<feature type="transmembrane region" description="Helical" evidence="14">
    <location>
        <begin position="1268"/>
        <end position="1287"/>
    </location>
</feature>
<feature type="transmembrane region" description="Helical" evidence="14">
    <location>
        <begin position="73"/>
        <end position="91"/>
    </location>
</feature>
<keyword evidence="11 14" id="KW-0472">Membrane</keyword>
<dbReference type="PANTHER" id="PTHR24223">
    <property type="entry name" value="ATP-BINDING CASSETTE SUB-FAMILY C"/>
    <property type="match status" value="1"/>
</dbReference>
<dbReference type="CDD" id="cd03250">
    <property type="entry name" value="ABCC_MRP_domain1"/>
    <property type="match status" value="1"/>
</dbReference>
<dbReference type="PANTHER" id="PTHR24223:SF330">
    <property type="entry name" value="ATP-BINDING CASSETTE SUB-FAMILY C MEMBER 10"/>
    <property type="match status" value="1"/>
</dbReference>
<feature type="region of interest" description="Disordered" evidence="13">
    <location>
        <begin position="344"/>
        <end position="368"/>
    </location>
</feature>
<feature type="transmembrane region" description="Helical" evidence="14">
    <location>
        <begin position="181"/>
        <end position="199"/>
    </location>
</feature>
<dbReference type="InterPro" id="IPR050173">
    <property type="entry name" value="ABC_transporter_C-like"/>
</dbReference>
<dbReference type="GO" id="GO:0005524">
    <property type="term" value="F:ATP binding"/>
    <property type="evidence" value="ECO:0007669"/>
    <property type="project" value="UniProtKB-KW"/>
</dbReference>
<feature type="transmembrane region" description="Helical" evidence="14">
    <location>
        <begin position="984"/>
        <end position="1005"/>
    </location>
</feature>
<dbReference type="SUPFAM" id="SSF52540">
    <property type="entry name" value="P-loop containing nucleoside triphosphate hydrolases"/>
    <property type="match status" value="2"/>
</dbReference>
<evidence type="ECO:0000313" key="18">
    <source>
        <dbReference type="Proteomes" id="UP000007879"/>
    </source>
</evidence>
<dbReference type="PROSITE" id="PS50929">
    <property type="entry name" value="ABC_TM1F"/>
    <property type="match status" value="2"/>
</dbReference>
<feature type="transmembrane region" description="Helical" evidence="14">
    <location>
        <begin position="521"/>
        <end position="542"/>
    </location>
</feature>
<keyword evidence="6" id="KW-0677">Repeat</keyword>
<keyword evidence="18" id="KW-1185">Reference proteome</keyword>
<dbReference type="CDD" id="cd18598">
    <property type="entry name" value="ABC_6TM_MRP7_D1_like"/>
    <property type="match status" value="1"/>
</dbReference>
<comment type="catalytic activity">
    <reaction evidence="12">
        <text>ATP + H2O + xenobioticSide 1 = ADP + phosphate + xenobioticSide 2.</text>
        <dbReference type="EC" id="7.6.2.2"/>
    </reaction>
</comment>
<comment type="similarity">
    <text evidence="2">Belongs to the ABC transporter superfamily. ABCC family. Conjugate transporter (TC 3.A.1.208) subfamily.</text>
</comment>
<evidence type="ECO:0000256" key="8">
    <source>
        <dbReference type="ARBA" id="ARBA00022840"/>
    </source>
</evidence>
<dbReference type="Proteomes" id="UP000007879">
    <property type="component" value="Unassembled WGS sequence"/>
</dbReference>
<dbReference type="FunFam" id="1.20.1560.10:FF:000037">
    <property type="entry name" value="ATP-binding cassette subfamily C member 10"/>
    <property type="match status" value="1"/>
</dbReference>
<sequence>MSEYASFCHSPLLKRHPGPPLIDTQFIFWKDGDFGLCFEEIFILSLSYSLLSLVSALYAGLYRSRNRRQRPSLGLLARGILVTILGINSITKLVSSFWLIPSLSYSLLLSQSLSVLAWIIHSLSLFVLSFSPTHTGLGPLPLNLTWGLTLLSTILRFRSVIHYLNHGSTLPSYLSSSVIQITSYIEFGVQVVYIFLLFVPAGKHRSSHTPLLGSTQFRQGEDEEEILDDGDELLVTSHGIQEYGSVRPHPTLRRFRLPDASEDRANPLSLLSFWWVQPLMKRGSLGLLRRPQDLPLMPKALWTSTVRERFQRIFNPDRGGARADTELYSLKSMDRLSVSHSSQPSLAAAAHNTAPNITDPPPPPHHHHQMSLVRALNWSFGLHYYPLGIMKLVNDVIGFGGPLLLHQLVAFMENRTEPMSHGYYYALGLFLSTLLTAVLNAHFTYQVNKVCIKIRGSLVTEIFRKSLSVSTVGMGDYSTGQVVNHMSTDVDRIVNFCPSFHQFWSLPFQISVSLYLLYRQVGLAFIAGVVFCILLIPVNRWLAKKIGELSTKMMTQKDNRVKLMTEILTGIRVIKFYAWEKNFADKVNNIRSSELKSLAGRKYLDALCVYFWATTPVLISIMTFSTYVALGHKLTAAKVFTSLALFNMLISPLNAFPWVLNGLVEAWVSVKRVQEFLRLPEIDPSSYYLAAGAYPESLSSEERDAVSISNASFSWRREEERGDTFTEWSLKNIDISIKRGSFVGVTGKVGSGKSSLLSAITAEMRKIRGKIYVSDLVEGFGLSSQESWIQYATVKENILFGLPYDPDRYAAVVYACALEEDLKSLPAGDQTEVGENGVTLSGGQKARLALARAVYQDKDVYLLDDPLAAVDAHVASHLYTHCITGLLKNKTRILCTHHIRFLQETDCVIVLSNGGISLTGAPATVLPLIEGNEFRPRKLSGSHKQVTERPAAEVIKEEDESMTDGVLVKEEEMEEGVVKVGVYWSYWVSVGLVLAPAVLLSLFLMQASRNVSDWWLSFWISHTRKDERHNLTSLLESAPISTNSQPHLSFYLGIYGGLAAANTLFTLLRAFLYAYGGLEAARVLHKKLLSAILGAPVWFFDINPIGRIVNRFSSDLYAIDDSLPFILNILLAQLFGLMGTLIITCYGLPWFLVLLVPLAIIYYYIQKYYRRTSRELKRLSTVTLSPVYAHFQETLTGLTTIRALRATKRFMKENETKLDMSQRANYGSYAVAQWLSIRLQMLGVAMVGGVAFIAVLEHHFAGSVDPGLVGLAISYALSVTNLLSGVVTSFTETEKEMVSVERAMQYIRGAPVERNNDNNNSPPIDWPTRGVIEFQRVVLKYREGLAPALKGISINIRSAEKVGVVGRTGAGKSSLFQALFRMIDPLESGAILIDAINISTVSLDRLR</sequence>
<dbReference type="InterPro" id="IPR003439">
    <property type="entry name" value="ABC_transporter-like_ATP-bd"/>
</dbReference>
<feature type="transmembrane region" description="Helical" evidence="14">
    <location>
        <begin position="642"/>
        <end position="660"/>
    </location>
</feature>
<feature type="transmembrane region" description="Helical" evidence="14">
    <location>
        <begin position="1122"/>
        <end position="1142"/>
    </location>
</feature>
<dbReference type="InterPro" id="IPR011527">
    <property type="entry name" value="ABC1_TM_dom"/>
</dbReference>
<evidence type="ECO:0000256" key="1">
    <source>
        <dbReference type="ARBA" id="ARBA00004141"/>
    </source>
</evidence>
<evidence type="ECO:0000256" key="3">
    <source>
        <dbReference type="ARBA" id="ARBA00012191"/>
    </source>
</evidence>
<evidence type="ECO:0000256" key="10">
    <source>
        <dbReference type="ARBA" id="ARBA00022989"/>
    </source>
</evidence>
<feature type="transmembrane region" description="Helical" evidence="14">
    <location>
        <begin position="422"/>
        <end position="443"/>
    </location>
</feature>
<feature type="transmembrane region" description="Helical" evidence="14">
    <location>
        <begin position="1088"/>
        <end position="1110"/>
    </location>
</feature>
<dbReference type="PROSITE" id="PS00211">
    <property type="entry name" value="ABC_TRANSPORTER_1"/>
    <property type="match status" value="1"/>
</dbReference>
<dbReference type="EC" id="7.6.2.2" evidence="3"/>
<proteinExistence type="inferred from homology"/>
<evidence type="ECO:0000256" key="5">
    <source>
        <dbReference type="ARBA" id="ARBA00022692"/>
    </source>
</evidence>
<feature type="transmembrane region" description="Helical" evidence="14">
    <location>
        <begin position="1050"/>
        <end position="1076"/>
    </location>
</feature>
<keyword evidence="9" id="KW-1278">Translocase</keyword>
<keyword evidence="4" id="KW-0813">Transport</keyword>
<dbReference type="FunFam" id="1.20.1560.10:FF:000113">
    <property type="entry name" value="ABC transporter, putative"/>
    <property type="match status" value="1"/>
</dbReference>
<feature type="transmembrane region" description="Helical" evidence="14">
    <location>
        <begin position="1239"/>
        <end position="1256"/>
    </location>
</feature>
<evidence type="ECO:0000256" key="6">
    <source>
        <dbReference type="ARBA" id="ARBA00022737"/>
    </source>
</evidence>
<dbReference type="CDD" id="cd18605">
    <property type="entry name" value="ABC_6TM_MRP7_D2_like"/>
    <property type="match status" value="1"/>
</dbReference>
<feature type="domain" description="ABC transmembrane type-1" evidence="16">
    <location>
        <begin position="997"/>
        <end position="1295"/>
    </location>
</feature>
<feature type="transmembrane region" description="Helical" evidence="14">
    <location>
        <begin position="103"/>
        <end position="128"/>
    </location>
</feature>
<evidence type="ECO:0000256" key="9">
    <source>
        <dbReference type="ARBA" id="ARBA00022967"/>
    </source>
</evidence>
<keyword evidence="8" id="KW-0067">ATP-binding</keyword>
<evidence type="ECO:0000256" key="2">
    <source>
        <dbReference type="ARBA" id="ARBA00009726"/>
    </source>
</evidence>
<dbReference type="Gene3D" id="1.20.1560.10">
    <property type="entry name" value="ABC transporter type 1, transmembrane domain"/>
    <property type="match status" value="2"/>
</dbReference>
<gene>
    <name evidence="17" type="primary">100638597</name>
</gene>
<feature type="transmembrane region" description="Helical" evidence="14">
    <location>
        <begin position="41"/>
        <end position="61"/>
    </location>
</feature>
<dbReference type="PROSITE" id="PS50893">
    <property type="entry name" value="ABC_TRANSPORTER_2"/>
    <property type="match status" value="1"/>
</dbReference>
<evidence type="ECO:0000259" key="16">
    <source>
        <dbReference type="PROSITE" id="PS50929"/>
    </source>
</evidence>
<evidence type="ECO:0000256" key="11">
    <source>
        <dbReference type="ARBA" id="ARBA00023136"/>
    </source>
</evidence>
<reference evidence="17" key="2">
    <citation type="submission" date="2024-06" db="UniProtKB">
        <authorList>
            <consortium name="EnsemblMetazoa"/>
        </authorList>
    </citation>
    <scope>IDENTIFICATION</scope>
</reference>
<dbReference type="Pfam" id="PF00664">
    <property type="entry name" value="ABC_membrane"/>
    <property type="match status" value="2"/>
</dbReference>
<dbReference type="SMART" id="SM00382">
    <property type="entry name" value="AAA"/>
    <property type="match status" value="1"/>
</dbReference>
<evidence type="ECO:0000313" key="17">
    <source>
        <dbReference type="EnsemblMetazoa" id="XP_019852955.1"/>
    </source>
</evidence>
<dbReference type="GO" id="GO:0008559">
    <property type="term" value="F:ABC-type xenobiotic transporter activity"/>
    <property type="evidence" value="ECO:0007669"/>
    <property type="project" value="UniProtKB-EC"/>
</dbReference>
<dbReference type="FunFam" id="3.40.50.300:FF:000997">
    <property type="entry name" value="Multidrug resistance-associated protein 1"/>
    <property type="match status" value="1"/>
</dbReference>
<feature type="transmembrane region" description="Helical" evidence="14">
    <location>
        <begin position="140"/>
        <end position="161"/>
    </location>
</feature>
<dbReference type="Gene3D" id="3.40.50.300">
    <property type="entry name" value="P-loop containing nucleotide triphosphate hydrolases"/>
    <property type="match status" value="2"/>
</dbReference>
<keyword evidence="7" id="KW-0547">Nucleotide-binding</keyword>
<dbReference type="InterPro" id="IPR027417">
    <property type="entry name" value="P-loop_NTPase"/>
</dbReference>
<dbReference type="InterPro" id="IPR017871">
    <property type="entry name" value="ABC_transporter-like_CS"/>
</dbReference>
<dbReference type="Pfam" id="PF00005">
    <property type="entry name" value="ABC_tran"/>
    <property type="match status" value="2"/>
</dbReference>
<evidence type="ECO:0000256" key="14">
    <source>
        <dbReference type="SAM" id="Phobius"/>
    </source>
</evidence>
<evidence type="ECO:0000259" key="15">
    <source>
        <dbReference type="PROSITE" id="PS50893"/>
    </source>
</evidence>
<dbReference type="InterPro" id="IPR003593">
    <property type="entry name" value="AAA+_ATPase"/>
</dbReference>
<keyword evidence="5 14" id="KW-0812">Transmembrane</keyword>
<dbReference type="GO" id="GO:0016020">
    <property type="term" value="C:membrane"/>
    <property type="evidence" value="ECO:0007669"/>
    <property type="project" value="UniProtKB-SubCell"/>
</dbReference>
<dbReference type="SUPFAM" id="SSF90123">
    <property type="entry name" value="ABC transporter transmembrane region"/>
    <property type="match status" value="2"/>
</dbReference>
<dbReference type="InterPro" id="IPR036640">
    <property type="entry name" value="ABC1_TM_sf"/>
</dbReference>
<feature type="transmembrane region" description="Helical" evidence="14">
    <location>
        <begin position="1148"/>
        <end position="1165"/>
    </location>
</feature>
<comment type="subcellular location">
    <subcellularLocation>
        <location evidence="1">Membrane</location>
        <topology evidence="1">Multi-pass membrane protein</topology>
    </subcellularLocation>
</comment>
<evidence type="ECO:0000256" key="12">
    <source>
        <dbReference type="ARBA" id="ARBA00034018"/>
    </source>
</evidence>
<feature type="domain" description="ABC transmembrane type-1" evidence="16">
    <location>
        <begin position="389"/>
        <end position="665"/>
    </location>
</feature>
<protein>
    <recommendedName>
        <fullName evidence="3">ABC-type xenobiotic transporter</fullName>
        <ecNumber evidence="3">7.6.2.2</ecNumber>
    </recommendedName>
</protein>
<organism evidence="17 18">
    <name type="scientific">Amphimedon queenslandica</name>
    <name type="common">Sponge</name>
    <dbReference type="NCBI Taxonomy" id="400682"/>
    <lineage>
        <taxon>Eukaryota</taxon>
        <taxon>Metazoa</taxon>
        <taxon>Porifera</taxon>
        <taxon>Demospongiae</taxon>
        <taxon>Heteroscleromorpha</taxon>
        <taxon>Haplosclerida</taxon>
        <taxon>Niphatidae</taxon>
        <taxon>Amphimedon</taxon>
    </lineage>
</organism>
<name>A0AAN0J7F6_AMPQE</name>
<dbReference type="EnsemblMetazoa" id="XM_019997396.1">
    <property type="protein sequence ID" value="XP_019852955.1"/>
    <property type="gene ID" value="LOC100638597"/>
</dbReference>
<reference evidence="18" key="1">
    <citation type="journal article" date="2010" name="Nature">
        <title>The Amphimedon queenslandica genome and the evolution of animal complexity.</title>
        <authorList>
            <person name="Srivastava M."/>
            <person name="Simakov O."/>
            <person name="Chapman J."/>
            <person name="Fahey B."/>
            <person name="Gauthier M.E."/>
            <person name="Mitros T."/>
            <person name="Richards G.S."/>
            <person name="Conaco C."/>
            <person name="Dacre M."/>
            <person name="Hellsten U."/>
            <person name="Larroux C."/>
            <person name="Putnam N.H."/>
            <person name="Stanke M."/>
            <person name="Adamska M."/>
            <person name="Darling A."/>
            <person name="Degnan S.M."/>
            <person name="Oakley T.H."/>
            <person name="Plachetzki D.C."/>
            <person name="Zhai Y."/>
            <person name="Adamski M."/>
            <person name="Calcino A."/>
            <person name="Cummins S.F."/>
            <person name="Goodstein D.M."/>
            <person name="Harris C."/>
            <person name="Jackson D.J."/>
            <person name="Leys S.P."/>
            <person name="Shu S."/>
            <person name="Woodcroft B.J."/>
            <person name="Vervoort M."/>
            <person name="Kosik K.S."/>
            <person name="Manning G."/>
            <person name="Degnan B.M."/>
            <person name="Rokhsar D.S."/>
        </authorList>
    </citation>
    <scope>NUCLEOTIDE SEQUENCE [LARGE SCALE GENOMIC DNA]</scope>
</reference>
<feature type="transmembrane region" description="Helical" evidence="14">
    <location>
        <begin position="609"/>
        <end position="630"/>
    </location>
</feature>
<dbReference type="GO" id="GO:0016887">
    <property type="term" value="F:ATP hydrolysis activity"/>
    <property type="evidence" value="ECO:0007669"/>
    <property type="project" value="InterPro"/>
</dbReference>
<evidence type="ECO:0000256" key="7">
    <source>
        <dbReference type="ARBA" id="ARBA00022741"/>
    </source>
</evidence>
<evidence type="ECO:0000256" key="13">
    <source>
        <dbReference type="SAM" id="MobiDB-lite"/>
    </source>
</evidence>